<evidence type="ECO:0000313" key="3">
    <source>
        <dbReference type="Proteomes" id="UP001595712"/>
    </source>
</evidence>
<sequence length="135" mass="14621">MAQTLLWLLFANGFAVTAYEFIRTQFYLNGERHYLSIALIAAVTAAFGVLSTLLSRSGLLAWCAAMLLCVSVAGLIAAHLLSIMSEPYAYGRKSAPELMLWVLAYLGMPLAAVACLATRAARKWCLNRDKSTATG</sequence>
<name>A0ABV7Q5M0_9ACTN</name>
<keyword evidence="3" id="KW-1185">Reference proteome</keyword>
<dbReference type="EMBL" id="JBHRWO010000021">
    <property type="protein sequence ID" value="MFC3495676.1"/>
    <property type="molecule type" value="Genomic_DNA"/>
</dbReference>
<proteinExistence type="predicted"/>
<dbReference type="RefSeq" id="WP_387980430.1">
    <property type="nucleotide sequence ID" value="NZ_JBHRWO010000021.1"/>
</dbReference>
<keyword evidence="1" id="KW-0812">Transmembrane</keyword>
<accession>A0ABV7Q5M0</accession>
<keyword evidence="1" id="KW-0472">Membrane</keyword>
<reference evidence="3" key="1">
    <citation type="journal article" date="2019" name="Int. J. Syst. Evol. Microbiol.">
        <title>The Global Catalogue of Microorganisms (GCM) 10K type strain sequencing project: providing services to taxonomists for standard genome sequencing and annotation.</title>
        <authorList>
            <consortium name="The Broad Institute Genomics Platform"/>
            <consortium name="The Broad Institute Genome Sequencing Center for Infectious Disease"/>
            <person name="Wu L."/>
            <person name="Ma J."/>
        </authorList>
    </citation>
    <scope>NUCLEOTIDE SEQUENCE [LARGE SCALE GENOMIC DNA]</scope>
    <source>
        <strain evidence="3">CGMCC 4.7396</strain>
    </source>
</reference>
<organism evidence="2 3">
    <name type="scientific">Glycomyces rhizosphaerae</name>
    <dbReference type="NCBI Taxonomy" id="2054422"/>
    <lineage>
        <taxon>Bacteria</taxon>
        <taxon>Bacillati</taxon>
        <taxon>Actinomycetota</taxon>
        <taxon>Actinomycetes</taxon>
        <taxon>Glycomycetales</taxon>
        <taxon>Glycomycetaceae</taxon>
        <taxon>Glycomyces</taxon>
    </lineage>
</organism>
<keyword evidence="1" id="KW-1133">Transmembrane helix</keyword>
<comment type="caution">
    <text evidence="2">The sequence shown here is derived from an EMBL/GenBank/DDBJ whole genome shotgun (WGS) entry which is preliminary data.</text>
</comment>
<dbReference type="Proteomes" id="UP001595712">
    <property type="component" value="Unassembled WGS sequence"/>
</dbReference>
<evidence type="ECO:0000313" key="2">
    <source>
        <dbReference type="EMBL" id="MFC3495676.1"/>
    </source>
</evidence>
<feature type="transmembrane region" description="Helical" evidence="1">
    <location>
        <begin position="59"/>
        <end position="78"/>
    </location>
</feature>
<protein>
    <submittedName>
        <fullName evidence="2">Uncharacterized protein</fullName>
    </submittedName>
</protein>
<gene>
    <name evidence="2" type="ORF">ACFO8M_24615</name>
</gene>
<feature type="transmembrane region" description="Helical" evidence="1">
    <location>
        <begin position="98"/>
        <end position="118"/>
    </location>
</feature>
<evidence type="ECO:0000256" key="1">
    <source>
        <dbReference type="SAM" id="Phobius"/>
    </source>
</evidence>
<feature type="transmembrane region" description="Helical" evidence="1">
    <location>
        <begin position="34"/>
        <end position="54"/>
    </location>
</feature>